<dbReference type="Gene3D" id="1.10.10.10">
    <property type="entry name" value="Winged helix-like DNA-binding domain superfamily/Winged helix DNA-binding domain"/>
    <property type="match status" value="1"/>
</dbReference>
<dbReference type="CDD" id="cd06171">
    <property type="entry name" value="Sigma70_r4"/>
    <property type="match status" value="1"/>
</dbReference>
<dbReference type="GO" id="GO:0003677">
    <property type="term" value="F:DNA binding"/>
    <property type="evidence" value="ECO:0007669"/>
    <property type="project" value="UniProtKB-KW"/>
</dbReference>
<gene>
    <name evidence="8" type="primary">sigM</name>
    <name evidence="8" type="ORF">OG579_12270</name>
</gene>
<evidence type="ECO:0000313" key="8">
    <source>
        <dbReference type="EMBL" id="WUM18525.1"/>
    </source>
</evidence>
<keyword evidence="3" id="KW-0731">Sigma factor</keyword>
<dbReference type="EMBL" id="CP108021">
    <property type="protein sequence ID" value="WUM18525.1"/>
    <property type="molecule type" value="Genomic_DNA"/>
</dbReference>
<keyword evidence="4" id="KW-0238">DNA-binding</keyword>
<dbReference type="GO" id="GO:0006352">
    <property type="term" value="P:DNA-templated transcription initiation"/>
    <property type="evidence" value="ECO:0007669"/>
    <property type="project" value="InterPro"/>
</dbReference>
<name>A0AAU4JXP4_9NOCA</name>
<evidence type="ECO:0000256" key="5">
    <source>
        <dbReference type="ARBA" id="ARBA00023163"/>
    </source>
</evidence>
<sequence>MTDAGTGADTTASSAARTPTDEQLLAAHLGGDPRAFGHLVRRHQNYLWAVARRSSHNAEDASDALQEALLKAHRNAATFRADAQVRSWLHRIVVNCALDRVRHNTLRHTVPIPEFDIPALADPRDATAEIDTRLAVDRALATLPADQREAVVAVDVEGYSVTDAAAILGVPTGTIKSRCARGRAKLAVALGHLREPDDVPPGGNPSIPVGV</sequence>
<evidence type="ECO:0000256" key="3">
    <source>
        <dbReference type="ARBA" id="ARBA00023082"/>
    </source>
</evidence>
<dbReference type="RefSeq" id="WP_328856148.1">
    <property type="nucleotide sequence ID" value="NZ_CP108021.1"/>
</dbReference>
<evidence type="ECO:0000259" key="6">
    <source>
        <dbReference type="Pfam" id="PF04542"/>
    </source>
</evidence>
<dbReference type="SUPFAM" id="SSF88946">
    <property type="entry name" value="Sigma2 domain of RNA polymerase sigma factors"/>
    <property type="match status" value="1"/>
</dbReference>
<evidence type="ECO:0000259" key="7">
    <source>
        <dbReference type="Pfam" id="PF08281"/>
    </source>
</evidence>
<dbReference type="Proteomes" id="UP001432128">
    <property type="component" value="Chromosome"/>
</dbReference>
<evidence type="ECO:0000256" key="2">
    <source>
        <dbReference type="ARBA" id="ARBA00023015"/>
    </source>
</evidence>
<dbReference type="Pfam" id="PF04542">
    <property type="entry name" value="Sigma70_r2"/>
    <property type="match status" value="1"/>
</dbReference>
<dbReference type="NCBIfam" id="NF007225">
    <property type="entry name" value="PRK09643.1"/>
    <property type="match status" value="1"/>
</dbReference>
<keyword evidence="5" id="KW-0804">Transcription</keyword>
<accession>A0AAU4JXP4</accession>
<dbReference type="PANTHER" id="PTHR43133:SF50">
    <property type="entry name" value="ECF RNA POLYMERASE SIGMA FACTOR SIGM"/>
    <property type="match status" value="1"/>
</dbReference>
<protein>
    <submittedName>
        <fullName evidence="8">RNA polymerase sigma factor SigM</fullName>
    </submittedName>
</protein>
<dbReference type="GO" id="GO:0016987">
    <property type="term" value="F:sigma factor activity"/>
    <property type="evidence" value="ECO:0007669"/>
    <property type="project" value="UniProtKB-KW"/>
</dbReference>
<evidence type="ECO:0000313" key="9">
    <source>
        <dbReference type="Proteomes" id="UP001432128"/>
    </source>
</evidence>
<organism evidence="8 9">
    <name type="scientific">Williamsia herbipolensis</name>
    <dbReference type="NCBI Taxonomy" id="1603258"/>
    <lineage>
        <taxon>Bacteria</taxon>
        <taxon>Bacillati</taxon>
        <taxon>Actinomycetota</taxon>
        <taxon>Actinomycetes</taxon>
        <taxon>Mycobacteriales</taxon>
        <taxon>Nocardiaceae</taxon>
        <taxon>Williamsia</taxon>
    </lineage>
</organism>
<feature type="domain" description="RNA polymerase sigma factor 70 region 4 type 2" evidence="7">
    <location>
        <begin position="134"/>
        <end position="186"/>
    </location>
</feature>
<reference evidence="8 9" key="1">
    <citation type="submission" date="2022-10" db="EMBL/GenBank/DDBJ databases">
        <title>The complete genomes of actinobacterial strains from the NBC collection.</title>
        <authorList>
            <person name="Joergensen T.S."/>
            <person name="Alvarez Arevalo M."/>
            <person name="Sterndorff E.B."/>
            <person name="Faurdal D."/>
            <person name="Vuksanovic O."/>
            <person name="Mourched A.-S."/>
            <person name="Charusanti P."/>
            <person name="Shaw S."/>
            <person name="Blin K."/>
            <person name="Weber T."/>
        </authorList>
    </citation>
    <scope>NUCLEOTIDE SEQUENCE [LARGE SCALE GENOMIC DNA]</scope>
    <source>
        <strain evidence="8 9">NBC_00319</strain>
    </source>
</reference>
<dbReference type="InterPro" id="IPR013249">
    <property type="entry name" value="RNA_pol_sigma70_r4_t2"/>
</dbReference>
<comment type="similarity">
    <text evidence="1">Belongs to the sigma-70 factor family. ECF subfamily.</text>
</comment>
<keyword evidence="2" id="KW-0805">Transcription regulation</keyword>
<dbReference type="InterPro" id="IPR007627">
    <property type="entry name" value="RNA_pol_sigma70_r2"/>
</dbReference>
<dbReference type="SUPFAM" id="SSF88659">
    <property type="entry name" value="Sigma3 and sigma4 domains of RNA polymerase sigma factors"/>
    <property type="match status" value="1"/>
</dbReference>
<proteinExistence type="inferred from homology"/>
<evidence type="ECO:0000256" key="1">
    <source>
        <dbReference type="ARBA" id="ARBA00010641"/>
    </source>
</evidence>
<dbReference type="AlphaFoldDB" id="A0AAU4JXP4"/>
<dbReference type="InterPro" id="IPR039425">
    <property type="entry name" value="RNA_pol_sigma-70-like"/>
</dbReference>
<evidence type="ECO:0000256" key="4">
    <source>
        <dbReference type="ARBA" id="ARBA00023125"/>
    </source>
</evidence>
<dbReference type="NCBIfam" id="TIGR02937">
    <property type="entry name" value="sigma70-ECF"/>
    <property type="match status" value="1"/>
</dbReference>
<dbReference type="Gene3D" id="1.10.1740.10">
    <property type="match status" value="1"/>
</dbReference>
<dbReference type="KEGG" id="whr:OG579_12270"/>
<dbReference type="InterPro" id="IPR036388">
    <property type="entry name" value="WH-like_DNA-bd_sf"/>
</dbReference>
<keyword evidence="9" id="KW-1185">Reference proteome</keyword>
<feature type="domain" description="RNA polymerase sigma-70 region 2" evidence="6">
    <location>
        <begin position="39"/>
        <end position="105"/>
    </location>
</feature>
<dbReference type="Pfam" id="PF08281">
    <property type="entry name" value="Sigma70_r4_2"/>
    <property type="match status" value="1"/>
</dbReference>
<dbReference type="InterPro" id="IPR014284">
    <property type="entry name" value="RNA_pol_sigma-70_dom"/>
</dbReference>
<dbReference type="InterPro" id="IPR013325">
    <property type="entry name" value="RNA_pol_sigma_r2"/>
</dbReference>
<dbReference type="PANTHER" id="PTHR43133">
    <property type="entry name" value="RNA POLYMERASE ECF-TYPE SIGMA FACTO"/>
    <property type="match status" value="1"/>
</dbReference>
<dbReference type="InterPro" id="IPR013324">
    <property type="entry name" value="RNA_pol_sigma_r3/r4-like"/>
</dbReference>